<evidence type="ECO:0000256" key="1">
    <source>
        <dbReference type="SAM" id="Phobius"/>
    </source>
</evidence>
<sequence length="82" mass="8613">MAATSVDCTAYCNGVCAAQATDRPTLYEQGFGQGMADGMLWTIVMLAAVVAFVLVGRVVGGRLRRRPNAGGVTQLPNQYAGF</sequence>
<keyword evidence="1" id="KW-1133">Transmembrane helix</keyword>
<keyword evidence="3" id="KW-1185">Reference proteome</keyword>
<name>A0A8J5Y5E6_DIALT</name>
<dbReference type="Proteomes" id="UP000751190">
    <property type="component" value="Unassembled WGS sequence"/>
</dbReference>
<keyword evidence="1" id="KW-0472">Membrane</keyword>
<organism evidence="2 3">
    <name type="scientific">Diacronema lutheri</name>
    <name type="common">Unicellular marine alga</name>
    <name type="synonym">Monochrysis lutheri</name>
    <dbReference type="NCBI Taxonomy" id="2081491"/>
    <lineage>
        <taxon>Eukaryota</taxon>
        <taxon>Haptista</taxon>
        <taxon>Haptophyta</taxon>
        <taxon>Pavlovophyceae</taxon>
        <taxon>Pavlovales</taxon>
        <taxon>Pavlovaceae</taxon>
        <taxon>Diacronema</taxon>
    </lineage>
</organism>
<comment type="caution">
    <text evidence="2">The sequence shown here is derived from an EMBL/GenBank/DDBJ whole genome shotgun (WGS) entry which is preliminary data.</text>
</comment>
<reference evidence="2" key="1">
    <citation type="submission" date="2021-05" db="EMBL/GenBank/DDBJ databases">
        <title>The genome of the haptophyte Pavlova lutheri (Diacronema luteri, Pavlovales) - a model for lipid biosynthesis in eukaryotic algae.</title>
        <authorList>
            <person name="Hulatt C.J."/>
            <person name="Posewitz M.C."/>
        </authorList>
    </citation>
    <scope>NUCLEOTIDE SEQUENCE</scope>
    <source>
        <strain evidence="2">NIVA-4/92</strain>
    </source>
</reference>
<accession>A0A8J5Y5E6</accession>
<evidence type="ECO:0000313" key="3">
    <source>
        <dbReference type="Proteomes" id="UP000751190"/>
    </source>
</evidence>
<feature type="transmembrane region" description="Helical" evidence="1">
    <location>
        <begin position="39"/>
        <end position="59"/>
    </location>
</feature>
<protein>
    <submittedName>
        <fullName evidence="2">Uncharacterized protein</fullName>
    </submittedName>
</protein>
<dbReference type="AlphaFoldDB" id="A0A8J5Y5E6"/>
<gene>
    <name evidence="2" type="ORF">KFE25_009500</name>
</gene>
<evidence type="ECO:0000313" key="2">
    <source>
        <dbReference type="EMBL" id="KAG8471079.1"/>
    </source>
</evidence>
<proteinExistence type="predicted"/>
<dbReference type="EMBL" id="JAGTXO010000001">
    <property type="protein sequence ID" value="KAG8471079.1"/>
    <property type="molecule type" value="Genomic_DNA"/>
</dbReference>
<keyword evidence="1" id="KW-0812">Transmembrane</keyword>